<dbReference type="CDD" id="cd02440">
    <property type="entry name" value="AdoMet_MTases"/>
    <property type="match status" value="1"/>
</dbReference>
<reference evidence="2 3" key="1">
    <citation type="submission" date="2019-01" db="EMBL/GenBank/DDBJ databases">
        <authorList>
            <person name="Brito A."/>
        </authorList>
    </citation>
    <scope>NUCLEOTIDE SEQUENCE [LARGE SCALE GENOMIC DNA]</scope>
    <source>
        <strain evidence="2">1</strain>
    </source>
</reference>
<gene>
    <name evidence="2" type="ORF">H1P_360027</name>
</gene>
<keyword evidence="2" id="KW-0808">Transferase</keyword>
<dbReference type="InterPro" id="IPR041698">
    <property type="entry name" value="Methyltransf_25"/>
</dbReference>
<proteinExistence type="predicted"/>
<dbReference type="OrthoDB" id="505670at2"/>
<dbReference type="AlphaFoldDB" id="A0A563VW71"/>
<protein>
    <submittedName>
        <fullName evidence="2">Methyltransferase type 11</fullName>
    </submittedName>
</protein>
<dbReference type="SUPFAM" id="SSF53335">
    <property type="entry name" value="S-adenosyl-L-methionine-dependent methyltransferases"/>
    <property type="match status" value="1"/>
</dbReference>
<evidence type="ECO:0000313" key="3">
    <source>
        <dbReference type="Proteomes" id="UP000320055"/>
    </source>
</evidence>
<accession>A0A563VW71</accession>
<sequence length="284" mass="31848">MAIDRDTLWQQFLQPLFGLLIDENSLKKLSSSINWKPEYDRLSNPNLVYPHYYQSQNFHGVAGGYLTSGAAVTYDAVTQYVLPPNENWVRQGVVDAVAGKPTRILDLGCGTGSTTILLHQAFPEAEIIGLDLSPYMLAIANYKANQLGCNIQWLHGLAETTNLPDRSFNLVTASLLFHETPPSISQAILRECFRLLTPGGQAIILDGNQKTLRQTPWLTNIFEEPYIQEYAQGNVDAWLGAAGFDMIRTEEVWWTNQVSYGFKPLPITERDRASVNDFQFAFNG</sequence>
<name>A0A563VW71_9CYAN</name>
<dbReference type="GO" id="GO:0008168">
    <property type="term" value="F:methyltransferase activity"/>
    <property type="evidence" value="ECO:0007669"/>
    <property type="project" value="UniProtKB-KW"/>
</dbReference>
<organism evidence="2 3">
    <name type="scientific">Hyella patelloides LEGE 07179</name>
    <dbReference type="NCBI Taxonomy" id="945734"/>
    <lineage>
        <taxon>Bacteria</taxon>
        <taxon>Bacillati</taxon>
        <taxon>Cyanobacteriota</taxon>
        <taxon>Cyanophyceae</taxon>
        <taxon>Pleurocapsales</taxon>
        <taxon>Hyellaceae</taxon>
        <taxon>Hyella</taxon>
    </lineage>
</organism>
<keyword evidence="2" id="KW-0489">Methyltransferase</keyword>
<keyword evidence="3" id="KW-1185">Reference proteome</keyword>
<dbReference type="EMBL" id="CAACVJ010000290">
    <property type="protein sequence ID" value="VEP15692.1"/>
    <property type="molecule type" value="Genomic_DNA"/>
</dbReference>
<dbReference type="InterPro" id="IPR029063">
    <property type="entry name" value="SAM-dependent_MTases_sf"/>
</dbReference>
<dbReference type="Pfam" id="PF13649">
    <property type="entry name" value="Methyltransf_25"/>
    <property type="match status" value="1"/>
</dbReference>
<dbReference type="RefSeq" id="WP_144865648.1">
    <property type="nucleotide sequence ID" value="NZ_LR213796.1"/>
</dbReference>
<dbReference type="Proteomes" id="UP000320055">
    <property type="component" value="Unassembled WGS sequence"/>
</dbReference>
<dbReference type="InterPro" id="IPR050508">
    <property type="entry name" value="Methyltransf_Superfamily"/>
</dbReference>
<dbReference type="PANTHER" id="PTHR42912:SF80">
    <property type="entry name" value="METHYLTRANSFERASE DOMAIN-CONTAINING PROTEIN"/>
    <property type="match status" value="1"/>
</dbReference>
<dbReference type="Gene3D" id="3.40.50.150">
    <property type="entry name" value="Vaccinia Virus protein VP39"/>
    <property type="match status" value="1"/>
</dbReference>
<feature type="domain" description="Methyltransferase" evidence="1">
    <location>
        <begin position="104"/>
        <end position="200"/>
    </location>
</feature>
<evidence type="ECO:0000313" key="2">
    <source>
        <dbReference type="EMBL" id="VEP15692.1"/>
    </source>
</evidence>
<dbReference type="GO" id="GO:0032259">
    <property type="term" value="P:methylation"/>
    <property type="evidence" value="ECO:0007669"/>
    <property type="project" value="UniProtKB-KW"/>
</dbReference>
<dbReference type="PANTHER" id="PTHR42912">
    <property type="entry name" value="METHYLTRANSFERASE"/>
    <property type="match status" value="1"/>
</dbReference>
<evidence type="ECO:0000259" key="1">
    <source>
        <dbReference type="Pfam" id="PF13649"/>
    </source>
</evidence>